<organism evidence="4 5">
    <name type="scientific">Fusarium sarcochroum</name>
    <dbReference type="NCBI Taxonomy" id="1208366"/>
    <lineage>
        <taxon>Eukaryota</taxon>
        <taxon>Fungi</taxon>
        <taxon>Dikarya</taxon>
        <taxon>Ascomycota</taxon>
        <taxon>Pezizomycotina</taxon>
        <taxon>Sordariomycetes</taxon>
        <taxon>Hypocreomycetidae</taxon>
        <taxon>Hypocreales</taxon>
        <taxon>Nectriaceae</taxon>
        <taxon>Fusarium</taxon>
        <taxon>Fusarium lateritium species complex</taxon>
    </lineage>
</organism>
<name>A0A8H4TIT4_9HYPO</name>
<dbReference type="SUPFAM" id="SSF51735">
    <property type="entry name" value="NAD(P)-binding Rossmann-fold domains"/>
    <property type="match status" value="1"/>
</dbReference>
<dbReference type="EMBL" id="JABEXW010000681">
    <property type="protein sequence ID" value="KAF4958687.1"/>
    <property type="molecule type" value="Genomic_DNA"/>
</dbReference>
<comment type="similarity">
    <text evidence="1">Belongs to the short-chain dehydrogenases/reductases (SDR) family.</text>
</comment>
<gene>
    <name evidence="4" type="ORF">FSARC_10960</name>
</gene>
<evidence type="ECO:0000256" key="1">
    <source>
        <dbReference type="ARBA" id="ARBA00006484"/>
    </source>
</evidence>
<keyword evidence="5" id="KW-1185">Reference proteome</keyword>
<evidence type="ECO:0000313" key="4">
    <source>
        <dbReference type="EMBL" id="KAF4958687.1"/>
    </source>
</evidence>
<dbReference type="InterPro" id="IPR036291">
    <property type="entry name" value="NAD(P)-bd_dom_sf"/>
</dbReference>
<dbReference type="GO" id="GO:0016491">
    <property type="term" value="F:oxidoreductase activity"/>
    <property type="evidence" value="ECO:0007669"/>
    <property type="project" value="UniProtKB-KW"/>
</dbReference>
<evidence type="ECO:0008006" key="6">
    <source>
        <dbReference type="Google" id="ProtNLM"/>
    </source>
</evidence>
<evidence type="ECO:0000313" key="5">
    <source>
        <dbReference type="Proteomes" id="UP000622797"/>
    </source>
</evidence>
<protein>
    <recommendedName>
        <fullName evidence="6">Light induced alcohol dehydrogenase Bli-4</fullName>
    </recommendedName>
</protein>
<dbReference type="PANTHER" id="PTHR24320">
    <property type="entry name" value="RETINOL DEHYDROGENASE"/>
    <property type="match status" value="1"/>
</dbReference>
<dbReference type="Proteomes" id="UP000622797">
    <property type="component" value="Unassembled WGS sequence"/>
</dbReference>
<dbReference type="OrthoDB" id="191139at2759"/>
<dbReference type="Pfam" id="PF00106">
    <property type="entry name" value="adh_short"/>
    <property type="match status" value="1"/>
</dbReference>
<accession>A0A8H4TIT4</accession>
<evidence type="ECO:0000256" key="3">
    <source>
        <dbReference type="ARBA" id="ARBA00023002"/>
    </source>
</evidence>
<reference evidence="4" key="1">
    <citation type="journal article" date="2020" name="BMC Genomics">
        <title>Correction to: Identification and distribution of gene clusters required for synthesis of sphingolipid metabolism inhibitors in diverse species of the filamentous fungus Fusarium.</title>
        <authorList>
            <person name="Kim H.S."/>
            <person name="Lohmar J.M."/>
            <person name="Busman M."/>
            <person name="Brown D.W."/>
            <person name="Naumann T.A."/>
            <person name="Divon H.H."/>
            <person name="Lysoe E."/>
            <person name="Uhlig S."/>
            <person name="Proctor R.H."/>
        </authorList>
    </citation>
    <scope>NUCLEOTIDE SEQUENCE</scope>
    <source>
        <strain evidence="4">NRRL 20472</strain>
    </source>
</reference>
<keyword evidence="2" id="KW-0521">NADP</keyword>
<dbReference type="PRINTS" id="PR00081">
    <property type="entry name" value="GDHRDH"/>
</dbReference>
<proteinExistence type="inferred from homology"/>
<keyword evidence="3" id="KW-0560">Oxidoreductase</keyword>
<dbReference type="AlphaFoldDB" id="A0A8H4TIT4"/>
<dbReference type="Gene3D" id="3.40.50.720">
    <property type="entry name" value="NAD(P)-binding Rossmann-like Domain"/>
    <property type="match status" value="1"/>
</dbReference>
<evidence type="ECO:0000256" key="2">
    <source>
        <dbReference type="ARBA" id="ARBA00022857"/>
    </source>
</evidence>
<comment type="caution">
    <text evidence="4">The sequence shown here is derived from an EMBL/GenBank/DDBJ whole genome shotgun (WGS) entry which is preliminary data.</text>
</comment>
<dbReference type="InterPro" id="IPR002347">
    <property type="entry name" value="SDR_fam"/>
</dbReference>
<dbReference type="PANTHER" id="PTHR24320:SF236">
    <property type="entry name" value="SHORT-CHAIN DEHYDROGENASE-RELATED"/>
    <property type="match status" value="1"/>
</dbReference>
<sequence length="322" mass="35245">MGNSYSLFFPPKPVFTEENLTPQNGRVFIVTGGYSGIGFELCRMLFQAGGSVYLAGRSQEQGESSIVKLKQQYPESCGRLAFLNIALDDLNSVKTAADEFLSKESRLDVLFNNAGVSNPPRGSVSAQGHELQLATNSIGPWHLTQLLVPILKATAKDQPPASVRVVWTSSIVTDLSVPKGGISMKDILKTQDQQANYTNSKTGNWFLASVLADQIGPHGVLSVVHNPGNLQTDLTRHMPWWVPYIVGPLLYHPKFGAYTNLWAGFSPDLQIEDGGRFIWPWGRFHPSPRADLLESLKSKEQGGTGVAADFAEHCSKLAADYR</sequence>
<reference evidence="4" key="2">
    <citation type="submission" date="2020-05" db="EMBL/GenBank/DDBJ databases">
        <authorList>
            <person name="Kim H.-S."/>
            <person name="Proctor R.H."/>
            <person name="Brown D.W."/>
        </authorList>
    </citation>
    <scope>NUCLEOTIDE SEQUENCE</scope>
    <source>
        <strain evidence="4">NRRL 20472</strain>
    </source>
</reference>